<evidence type="ECO:0000313" key="11">
    <source>
        <dbReference type="EMBL" id="RNB51169.1"/>
    </source>
</evidence>
<feature type="domain" description="Spore germination GerAC-like C-terminal" evidence="8">
    <location>
        <begin position="223"/>
        <end position="384"/>
    </location>
</feature>
<evidence type="ECO:0000256" key="7">
    <source>
        <dbReference type="ARBA" id="ARBA00023288"/>
    </source>
</evidence>
<dbReference type="EMBL" id="BJOD01000035">
    <property type="protein sequence ID" value="GED27143.1"/>
    <property type="molecule type" value="Genomic_DNA"/>
</dbReference>
<protein>
    <submittedName>
        <fullName evidence="11">Ger(X)C family spore germination protein</fullName>
    </submittedName>
</protein>
<dbReference type="InterPro" id="IPR008844">
    <property type="entry name" value="Spore_GerAC-like"/>
</dbReference>
<dbReference type="InterPro" id="IPR046953">
    <property type="entry name" value="Spore_GerAC-like_C"/>
</dbReference>
<evidence type="ECO:0000313" key="12">
    <source>
        <dbReference type="Proteomes" id="UP000276178"/>
    </source>
</evidence>
<keyword evidence="6" id="KW-0564">Palmitate</keyword>
<dbReference type="PANTHER" id="PTHR35789:SF1">
    <property type="entry name" value="SPORE GERMINATION PROTEIN B3"/>
    <property type="match status" value="1"/>
</dbReference>
<dbReference type="Gene3D" id="3.30.300.210">
    <property type="entry name" value="Nutrient germinant receptor protein C, domain 3"/>
    <property type="match status" value="1"/>
</dbReference>
<evidence type="ECO:0000256" key="6">
    <source>
        <dbReference type="ARBA" id="ARBA00023139"/>
    </source>
</evidence>
<gene>
    <name evidence="10" type="ORF">BAG01nite_32450</name>
    <name evidence="11" type="ORF">EB820_20155</name>
</gene>
<evidence type="ECO:0000313" key="10">
    <source>
        <dbReference type="EMBL" id="GED27143.1"/>
    </source>
</evidence>
<evidence type="ECO:0000256" key="3">
    <source>
        <dbReference type="ARBA" id="ARBA00022544"/>
    </source>
</evidence>
<dbReference type="GeneID" id="82809937"/>
<dbReference type="Proteomes" id="UP000276178">
    <property type="component" value="Unassembled WGS sequence"/>
</dbReference>
<comment type="similarity">
    <text evidence="2">Belongs to the GerABKC lipoprotein family.</text>
</comment>
<comment type="caution">
    <text evidence="11">The sequence shown here is derived from an EMBL/GenBank/DDBJ whole genome shotgun (WGS) entry which is preliminary data.</text>
</comment>
<keyword evidence="5" id="KW-0472">Membrane</keyword>
<evidence type="ECO:0000256" key="2">
    <source>
        <dbReference type="ARBA" id="ARBA00007886"/>
    </source>
</evidence>
<evidence type="ECO:0000259" key="8">
    <source>
        <dbReference type="Pfam" id="PF05504"/>
    </source>
</evidence>
<sequence>MKGIKVLLCIALVMLLAGCWNRKELNDLAICVGIGIDKAEHGYTVSVQVVDPGEVAANKGKPGRAPVTLFSMNAPTVFEALRKMTTVSPRKIYMSHTRMLILGEAMAREGIAPVLDFVSRDHEFRTDFYIAVARGTTASSILKVITPLEQIPSNELFASLETSSKAWAPTVAVTLDQLIADLTNNGKQAVLTGIRLTGPAVEGDRRSNVEQIDSNVLLEYSTLAAFRGDKLIGWLNEADSKAYNYIAGNVKSTAGSLPCKGGGRMTMEVMNADSKIKASLKNGKPEITVLIQLENDVGEVQCNIDLTKMETIEQVEKDAEKGMVESGMRAVAYAKKRGVDIFGFGDAIHRKYPKVWKQLEKNWDKEFAKLPVHIQAEVKIRRLGTISNAFKEK</sequence>
<feature type="domain" description="Spore germination protein N-terminal" evidence="9">
    <location>
        <begin position="21"/>
        <end position="195"/>
    </location>
</feature>
<dbReference type="Pfam" id="PF25198">
    <property type="entry name" value="Spore_GerAC_N"/>
    <property type="match status" value="1"/>
</dbReference>
<dbReference type="GO" id="GO:0016020">
    <property type="term" value="C:membrane"/>
    <property type="evidence" value="ECO:0007669"/>
    <property type="project" value="UniProtKB-SubCell"/>
</dbReference>
<dbReference type="GO" id="GO:0009847">
    <property type="term" value="P:spore germination"/>
    <property type="evidence" value="ECO:0007669"/>
    <property type="project" value="InterPro"/>
</dbReference>
<evidence type="ECO:0000256" key="1">
    <source>
        <dbReference type="ARBA" id="ARBA00004635"/>
    </source>
</evidence>
<evidence type="ECO:0000259" key="9">
    <source>
        <dbReference type="Pfam" id="PF25198"/>
    </source>
</evidence>
<keyword evidence="3" id="KW-0309">Germination</keyword>
<reference evidence="11 12" key="1">
    <citation type="submission" date="2018-10" db="EMBL/GenBank/DDBJ databases">
        <title>Phylogenomics of Brevibacillus.</title>
        <authorList>
            <person name="Dunlap C."/>
        </authorList>
    </citation>
    <scope>NUCLEOTIDE SEQUENCE [LARGE SCALE GENOMIC DNA]</scope>
    <source>
        <strain evidence="11 12">NRRL NRS 1219</strain>
    </source>
</reference>
<dbReference type="InterPro" id="IPR038501">
    <property type="entry name" value="Spore_GerAC_C_sf"/>
</dbReference>
<evidence type="ECO:0000256" key="5">
    <source>
        <dbReference type="ARBA" id="ARBA00023136"/>
    </source>
</evidence>
<keyword evidence="13" id="KW-1185">Reference proteome</keyword>
<keyword evidence="4" id="KW-0732">Signal</keyword>
<dbReference type="EMBL" id="RHHN01000065">
    <property type="protein sequence ID" value="RNB51169.1"/>
    <property type="molecule type" value="Genomic_DNA"/>
</dbReference>
<comment type="subcellular location">
    <subcellularLocation>
        <location evidence="1">Membrane</location>
        <topology evidence="1">Lipid-anchor</topology>
    </subcellularLocation>
</comment>
<dbReference type="Pfam" id="PF05504">
    <property type="entry name" value="Spore_GerAC"/>
    <property type="match status" value="1"/>
</dbReference>
<dbReference type="RefSeq" id="WP_005830696.1">
    <property type="nucleotide sequence ID" value="NZ_BJOD01000035.1"/>
</dbReference>
<name>A0A3M8AJE9_9BACL</name>
<evidence type="ECO:0000256" key="4">
    <source>
        <dbReference type="ARBA" id="ARBA00022729"/>
    </source>
</evidence>
<dbReference type="NCBIfam" id="TIGR02887">
    <property type="entry name" value="spore_ger_x_C"/>
    <property type="match status" value="1"/>
</dbReference>
<proteinExistence type="inferred from homology"/>
<dbReference type="Proteomes" id="UP000317180">
    <property type="component" value="Unassembled WGS sequence"/>
</dbReference>
<organism evidence="11 12">
    <name type="scientific">Brevibacillus agri</name>
    <dbReference type="NCBI Taxonomy" id="51101"/>
    <lineage>
        <taxon>Bacteria</taxon>
        <taxon>Bacillati</taxon>
        <taxon>Bacillota</taxon>
        <taxon>Bacilli</taxon>
        <taxon>Bacillales</taxon>
        <taxon>Paenibacillaceae</taxon>
        <taxon>Brevibacillus</taxon>
    </lineage>
</organism>
<keyword evidence="7" id="KW-0449">Lipoprotein</keyword>
<dbReference type="PANTHER" id="PTHR35789">
    <property type="entry name" value="SPORE GERMINATION PROTEIN B3"/>
    <property type="match status" value="1"/>
</dbReference>
<dbReference type="PROSITE" id="PS51257">
    <property type="entry name" value="PROKAR_LIPOPROTEIN"/>
    <property type="match status" value="1"/>
</dbReference>
<dbReference type="InterPro" id="IPR057336">
    <property type="entry name" value="GerAC_N"/>
</dbReference>
<evidence type="ECO:0000313" key="13">
    <source>
        <dbReference type="Proteomes" id="UP000317180"/>
    </source>
</evidence>
<dbReference type="OrthoDB" id="9816067at2"/>
<dbReference type="AlphaFoldDB" id="A0A3M8AJE9"/>
<accession>A0A3M8AJE9</accession>
<reference evidence="10 13" key="2">
    <citation type="submission" date="2019-06" db="EMBL/GenBank/DDBJ databases">
        <title>Whole genome shotgun sequence of Brevibacillus agri NBRC 15538.</title>
        <authorList>
            <person name="Hosoyama A."/>
            <person name="Uohara A."/>
            <person name="Ohji S."/>
            <person name="Ichikawa N."/>
        </authorList>
    </citation>
    <scope>NUCLEOTIDE SEQUENCE [LARGE SCALE GENOMIC DNA]</scope>
    <source>
        <strain evidence="10 13">NBRC 15538</strain>
    </source>
</reference>